<keyword evidence="3" id="KW-1185">Reference proteome</keyword>
<evidence type="ECO:0000256" key="1">
    <source>
        <dbReference type="SAM" id="Phobius"/>
    </source>
</evidence>
<keyword evidence="1" id="KW-0812">Transmembrane</keyword>
<dbReference type="RefSeq" id="WP_227873579.1">
    <property type="nucleotide sequence ID" value="NZ_BDQK01000006.1"/>
</dbReference>
<organism evidence="2 3">
    <name type="scientific">Aphanothece sacrum FPU1</name>
    <dbReference type="NCBI Taxonomy" id="1920663"/>
    <lineage>
        <taxon>Bacteria</taxon>
        <taxon>Bacillati</taxon>
        <taxon>Cyanobacteriota</taxon>
        <taxon>Cyanophyceae</taxon>
        <taxon>Oscillatoriophycideae</taxon>
        <taxon>Chroococcales</taxon>
        <taxon>Aphanothecaceae</taxon>
        <taxon>Aphanothece</taxon>
    </lineage>
</organism>
<evidence type="ECO:0000313" key="3">
    <source>
        <dbReference type="Proteomes" id="UP000287247"/>
    </source>
</evidence>
<keyword evidence="1" id="KW-1133">Transmembrane helix</keyword>
<feature type="transmembrane region" description="Helical" evidence="1">
    <location>
        <begin position="100"/>
        <end position="124"/>
    </location>
</feature>
<keyword evidence="1" id="KW-0472">Membrane</keyword>
<protein>
    <submittedName>
        <fullName evidence="2">Uncharacterized protein</fullName>
    </submittedName>
</protein>
<feature type="transmembrane region" description="Helical" evidence="1">
    <location>
        <begin position="72"/>
        <end position="94"/>
    </location>
</feature>
<gene>
    <name evidence="2" type="ORF">AsFPU1_1522</name>
</gene>
<evidence type="ECO:0000313" key="2">
    <source>
        <dbReference type="EMBL" id="GBF80121.1"/>
    </source>
</evidence>
<feature type="transmembrane region" description="Helical" evidence="1">
    <location>
        <begin position="34"/>
        <end position="52"/>
    </location>
</feature>
<name>A0A401IFY1_APHSA</name>
<accession>A0A401IFY1</accession>
<sequence>MNLITQKRRHKLGWWLLGSTGATLMIAWNWKLVLATATGIGFMVLVYQMQGWNWQRRWFYWGEFLKSFQGKLTVAAGSGGLAVIGSYMAISIWSEAQNRWLATGLILQGLGTLLTLGLLGWQIFHLQGKKKEKQYHEWVSDLTEVNPLKRLIAVVNLANLLEKQQLSSSQTKQLREYFRLMLSKENEMVVRQTVLKGLHLTQVSEL</sequence>
<dbReference type="EMBL" id="BDQK01000006">
    <property type="protein sequence ID" value="GBF80121.1"/>
    <property type="molecule type" value="Genomic_DNA"/>
</dbReference>
<reference evidence="3" key="1">
    <citation type="submission" date="2017-05" db="EMBL/GenBank/DDBJ databases">
        <title>Physiological properties and genetic analysis related to exopolysaccharide production of fresh-water unicellular cyanobacterium Aphanothece sacrum, Suizenji Nori, that has been cultured as a food source in Japan.</title>
        <authorList>
            <person name="Kanesaki Y."/>
            <person name="Yoshikawa S."/>
            <person name="Ohki K."/>
        </authorList>
    </citation>
    <scope>NUCLEOTIDE SEQUENCE [LARGE SCALE GENOMIC DNA]</scope>
    <source>
        <strain evidence="3">FPU1</strain>
    </source>
</reference>
<comment type="caution">
    <text evidence="2">The sequence shown here is derived from an EMBL/GenBank/DDBJ whole genome shotgun (WGS) entry which is preliminary data.</text>
</comment>
<proteinExistence type="predicted"/>
<dbReference type="AlphaFoldDB" id="A0A401IFY1"/>
<dbReference type="Proteomes" id="UP000287247">
    <property type="component" value="Unassembled WGS sequence"/>
</dbReference>